<dbReference type="Pfam" id="PF04055">
    <property type="entry name" value="Radical_SAM"/>
    <property type="match status" value="1"/>
</dbReference>
<dbReference type="GO" id="GO:0046872">
    <property type="term" value="F:metal ion binding"/>
    <property type="evidence" value="ECO:0007669"/>
    <property type="project" value="UniProtKB-KW"/>
</dbReference>
<dbReference type="Gene3D" id="3.20.20.70">
    <property type="entry name" value="Aldolase class I"/>
    <property type="match status" value="1"/>
</dbReference>
<dbReference type="InterPro" id="IPR013785">
    <property type="entry name" value="Aldolase_TIM"/>
</dbReference>
<dbReference type="PANTHER" id="PTHR43787">
    <property type="entry name" value="FEMO COFACTOR BIOSYNTHESIS PROTEIN NIFB-RELATED"/>
    <property type="match status" value="1"/>
</dbReference>
<keyword evidence="4" id="KW-0479">Metal-binding</keyword>
<name>A0A6L6YKP4_9BURK</name>
<dbReference type="AlphaFoldDB" id="A0A6L6YKP4"/>
<dbReference type="InterPro" id="IPR007197">
    <property type="entry name" value="rSAM"/>
</dbReference>
<evidence type="ECO:0000313" key="9">
    <source>
        <dbReference type="Proteomes" id="UP000472580"/>
    </source>
</evidence>
<keyword evidence="3" id="KW-0949">S-adenosyl-L-methionine</keyword>
<dbReference type="OrthoDB" id="9800840at2"/>
<evidence type="ECO:0000256" key="3">
    <source>
        <dbReference type="ARBA" id="ARBA00022691"/>
    </source>
</evidence>
<dbReference type="SFLD" id="SFLDG01083">
    <property type="entry name" value="Uncharacterised_Radical_SAM_Su"/>
    <property type="match status" value="1"/>
</dbReference>
<dbReference type="GO" id="GO:0051539">
    <property type="term" value="F:4 iron, 4 sulfur cluster binding"/>
    <property type="evidence" value="ECO:0007669"/>
    <property type="project" value="UniProtKB-KW"/>
</dbReference>
<proteinExistence type="predicted"/>
<dbReference type="RefSeq" id="WP_160335684.1">
    <property type="nucleotide sequence ID" value="NZ_CALPCR010000013.1"/>
</dbReference>
<keyword evidence="2" id="KW-0004">4Fe-4S</keyword>
<gene>
    <name evidence="8" type="ORF">E5987_08590</name>
</gene>
<dbReference type="Proteomes" id="UP000472580">
    <property type="component" value="Unassembled WGS sequence"/>
</dbReference>
<dbReference type="SUPFAM" id="SSF102114">
    <property type="entry name" value="Radical SAM enzymes"/>
    <property type="match status" value="1"/>
</dbReference>
<dbReference type="InterPro" id="IPR058240">
    <property type="entry name" value="rSAM_sf"/>
</dbReference>
<protein>
    <submittedName>
        <fullName evidence="8">Radical SAM protein</fullName>
    </submittedName>
</protein>
<evidence type="ECO:0000256" key="5">
    <source>
        <dbReference type="ARBA" id="ARBA00023004"/>
    </source>
</evidence>
<evidence type="ECO:0000313" key="8">
    <source>
        <dbReference type="EMBL" id="MVX57258.1"/>
    </source>
</evidence>
<sequence>MSCILFPSPIFGPIHSRRLGLSLGVNLLPPSAKVCSFDCVYCECGLNAKNETKPKLPTREEVKTALEKKLAALLSKNMIPDVITFAGNGEPTSHPKFLEIISDTIELRDKYVPNAKISVLSNSTFVNRPSVMEALQLVDNPIMKLDTVNEDFIHLVDRPNAKYDVEEIIRCLENFKGDVIVQTMFLKGSVDGKEINNTTDEYVQPWLKVLDQIKPREVMIYTIDRETPLKTLKKASPQELDRIKDILESKGYKTLVAY</sequence>
<evidence type="ECO:0000256" key="1">
    <source>
        <dbReference type="ARBA" id="ARBA00001966"/>
    </source>
</evidence>
<accession>A0A6L6YKP4</accession>
<dbReference type="InterPro" id="IPR040084">
    <property type="entry name" value="GTPase_Obg"/>
</dbReference>
<comment type="cofactor">
    <cofactor evidence="1">
        <name>[4Fe-4S] cluster</name>
        <dbReference type="ChEBI" id="CHEBI:49883"/>
    </cofactor>
</comment>
<feature type="domain" description="Radical SAM core" evidence="7">
    <location>
        <begin position="21"/>
        <end position="253"/>
    </location>
</feature>
<dbReference type="EMBL" id="WSRP01000026">
    <property type="protein sequence ID" value="MVX57258.1"/>
    <property type="molecule type" value="Genomic_DNA"/>
</dbReference>
<reference evidence="8 9" key="1">
    <citation type="submission" date="2019-12" db="EMBL/GenBank/DDBJ databases">
        <title>Microbes associate with the intestines of laboratory mice.</title>
        <authorList>
            <person name="Navarre W."/>
            <person name="Wong E."/>
        </authorList>
    </citation>
    <scope>NUCLEOTIDE SEQUENCE [LARGE SCALE GENOMIC DNA]</scope>
    <source>
        <strain evidence="8 9">NM82_D38</strain>
    </source>
</reference>
<evidence type="ECO:0000259" key="7">
    <source>
        <dbReference type="PROSITE" id="PS51918"/>
    </source>
</evidence>
<keyword evidence="9" id="KW-1185">Reference proteome</keyword>
<dbReference type="PANTHER" id="PTHR43787:SF11">
    <property type="entry name" value="UPF0026 PROTEIN SLR1464"/>
    <property type="match status" value="1"/>
</dbReference>
<dbReference type="GO" id="GO:0003824">
    <property type="term" value="F:catalytic activity"/>
    <property type="evidence" value="ECO:0007669"/>
    <property type="project" value="InterPro"/>
</dbReference>
<dbReference type="PROSITE" id="PS51918">
    <property type="entry name" value="RADICAL_SAM"/>
    <property type="match status" value="1"/>
</dbReference>
<evidence type="ECO:0000256" key="6">
    <source>
        <dbReference type="ARBA" id="ARBA00023014"/>
    </source>
</evidence>
<comment type="caution">
    <text evidence="8">The sequence shown here is derived from an EMBL/GenBank/DDBJ whole genome shotgun (WGS) entry which is preliminary data.</text>
</comment>
<evidence type="ECO:0000256" key="2">
    <source>
        <dbReference type="ARBA" id="ARBA00022485"/>
    </source>
</evidence>
<keyword evidence="5" id="KW-0408">Iron</keyword>
<keyword evidence="6" id="KW-0411">Iron-sulfur</keyword>
<dbReference type="SFLD" id="SFLDS00029">
    <property type="entry name" value="Radical_SAM"/>
    <property type="match status" value="1"/>
</dbReference>
<evidence type="ECO:0000256" key="4">
    <source>
        <dbReference type="ARBA" id="ARBA00022723"/>
    </source>
</evidence>
<dbReference type="CDD" id="cd01335">
    <property type="entry name" value="Radical_SAM"/>
    <property type="match status" value="1"/>
</dbReference>
<organism evidence="8 9">
    <name type="scientific">Parasutterella muris</name>
    <dbReference type="NCBI Taxonomy" id="2565572"/>
    <lineage>
        <taxon>Bacteria</taxon>
        <taxon>Pseudomonadati</taxon>
        <taxon>Pseudomonadota</taxon>
        <taxon>Betaproteobacteria</taxon>
        <taxon>Burkholderiales</taxon>
        <taxon>Sutterellaceae</taxon>
        <taxon>Parasutterella</taxon>
    </lineage>
</organism>